<dbReference type="Pfam" id="PF04564">
    <property type="entry name" value="U-box"/>
    <property type="match status" value="1"/>
</dbReference>
<dbReference type="Gene3D" id="1.25.40.10">
    <property type="entry name" value="Tetratricopeptide repeat domain"/>
    <property type="match status" value="1"/>
</dbReference>
<proteinExistence type="inferred from homology"/>
<keyword evidence="6" id="KW-0342">GTP-binding</keyword>
<protein>
    <recommendedName>
        <fullName evidence="7">E3 ubiquitin-protein ligase CHIP</fullName>
    </recommendedName>
    <alternativeName>
        <fullName evidence="8">RING-type E3 ubiquitin transferase CHIP</fullName>
    </alternativeName>
</protein>
<dbReference type="Pfam" id="PF09269">
    <property type="entry name" value="DUF1967"/>
    <property type="match status" value="1"/>
</dbReference>
<evidence type="ECO:0000256" key="2">
    <source>
        <dbReference type="ARBA" id="ARBA00007699"/>
    </source>
</evidence>
<feature type="repeat" description="TPR" evidence="9">
    <location>
        <begin position="41"/>
        <end position="74"/>
    </location>
</feature>
<dbReference type="Proteomes" id="UP001057455">
    <property type="component" value="Unassembled WGS sequence"/>
</dbReference>
<evidence type="ECO:0000256" key="8">
    <source>
        <dbReference type="ARBA" id="ARBA00044543"/>
    </source>
</evidence>
<keyword evidence="16" id="KW-1185">Reference proteome</keyword>
<dbReference type="InterPro" id="IPR027417">
    <property type="entry name" value="P-loop_NTPase"/>
</dbReference>
<evidence type="ECO:0000256" key="5">
    <source>
        <dbReference type="ARBA" id="ARBA00022801"/>
    </source>
</evidence>
<dbReference type="Pfam" id="PF01018">
    <property type="entry name" value="GTP1_OBG"/>
    <property type="match status" value="1"/>
</dbReference>
<gene>
    <name evidence="15" type="ORF">BaOVIS_010620</name>
</gene>
<dbReference type="Gene3D" id="3.40.50.300">
    <property type="entry name" value="P-loop containing nucleotide triphosphate hydrolases"/>
    <property type="match status" value="1"/>
</dbReference>
<dbReference type="InterPro" id="IPR036346">
    <property type="entry name" value="GTP-bd_prot_GTP1/OBG_C_sf"/>
</dbReference>
<dbReference type="InterPro" id="IPR045202">
    <property type="entry name" value="CHIP_RING-Ubox"/>
</dbReference>
<feature type="domain" description="Obg" evidence="14">
    <location>
        <begin position="425"/>
        <end position="582"/>
    </location>
</feature>
<dbReference type="GO" id="GO:0005525">
    <property type="term" value="F:GTP binding"/>
    <property type="evidence" value="ECO:0007669"/>
    <property type="project" value="UniProtKB-KW"/>
</dbReference>
<dbReference type="InterPro" id="IPR045086">
    <property type="entry name" value="OBG_GTPase"/>
</dbReference>
<dbReference type="PANTHER" id="PTHR11702">
    <property type="entry name" value="DEVELOPMENTALLY REGULATED GTP-BINDING PROTEIN-RELATED"/>
    <property type="match status" value="1"/>
</dbReference>
<keyword evidence="3" id="KW-0963">Cytoplasm</keyword>
<comment type="similarity">
    <text evidence="2">Belongs to the TRAFAC class OBG-HflX-like GTPase superfamily. OBG GTPase family.</text>
</comment>
<dbReference type="NCBIfam" id="TIGR03595">
    <property type="entry name" value="Obg_CgtA_exten"/>
    <property type="match status" value="1"/>
</dbReference>
<evidence type="ECO:0000313" key="15">
    <source>
        <dbReference type="EMBL" id="GFE53658.1"/>
    </source>
</evidence>
<evidence type="ECO:0000256" key="1">
    <source>
        <dbReference type="ARBA" id="ARBA00001946"/>
    </source>
</evidence>
<evidence type="ECO:0000256" key="7">
    <source>
        <dbReference type="ARBA" id="ARBA00044534"/>
    </source>
</evidence>
<reference evidence="15" key="1">
    <citation type="submission" date="2019-12" db="EMBL/GenBank/DDBJ databases">
        <title>Genome sequence of Babesia ovis.</title>
        <authorList>
            <person name="Yamagishi J."/>
            <person name="Sevinc F."/>
            <person name="Xuan X."/>
        </authorList>
    </citation>
    <scope>NUCLEOTIDE SEQUENCE</scope>
    <source>
        <strain evidence="15">Selcuk</strain>
    </source>
</reference>
<keyword evidence="4" id="KW-0547">Nucleotide-binding</keyword>
<evidence type="ECO:0000256" key="6">
    <source>
        <dbReference type="ARBA" id="ARBA00023134"/>
    </source>
</evidence>
<dbReference type="InterPro" id="IPR011990">
    <property type="entry name" value="TPR-like_helical_dom_sf"/>
</dbReference>
<keyword evidence="9" id="KW-0802">TPR repeat</keyword>
<dbReference type="PROSITE" id="PS51881">
    <property type="entry name" value="OCT"/>
    <property type="match status" value="1"/>
</dbReference>
<dbReference type="SUPFAM" id="SSF48452">
    <property type="entry name" value="TPR-like"/>
    <property type="match status" value="1"/>
</dbReference>
<evidence type="ECO:0000259" key="14">
    <source>
        <dbReference type="PROSITE" id="PS51883"/>
    </source>
</evidence>
<dbReference type="CDD" id="cd16654">
    <property type="entry name" value="RING-Ubox_CHIP"/>
    <property type="match status" value="1"/>
</dbReference>
<dbReference type="SMART" id="SM00028">
    <property type="entry name" value="TPR"/>
    <property type="match status" value="3"/>
</dbReference>
<evidence type="ECO:0000256" key="9">
    <source>
        <dbReference type="PROSITE-ProRule" id="PRU00339"/>
    </source>
</evidence>
<dbReference type="PROSITE" id="PS51883">
    <property type="entry name" value="OBG"/>
    <property type="match status" value="1"/>
</dbReference>
<dbReference type="GO" id="GO:0003924">
    <property type="term" value="F:GTPase activity"/>
    <property type="evidence" value="ECO:0007669"/>
    <property type="project" value="InterPro"/>
</dbReference>
<dbReference type="CDD" id="cd01898">
    <property type="entry name" value="Obg"/>
    <property type="match status" value="1"/>
</dbReference>
<dbReference type="AlphaFoldDB" id="A0A9W5TBG2"/>
<dbReference type="PROSITE" id="PS51710">
    <property type="entry name" value="G_OBG"/>
    <property type="match status" value="1"/>
</dbReference>
<feature type="compositionally biased region" description="Basic and acidic residues" evidence="10">
    <location>
        <begin position="26"/>
        <end position="35"/>
    </location>
</feature>
<feature type="domain" description="OCT" evidence="13">
    <location>
        <begin position="899"/>
        <end position="977"/>
    </location>
</feature>
<dbReference type="FunFam" id="2.70.210.12:FF:000001">
    <property type="entry name" value="GTPase Obg"/>
    <property type="match status" value="1"/>
</dbReference>
<dbReference type="InterPro" id="IPR006073">
    <property type="entry name" value="GTP-bd"/>
</dbReference>
<comment type="caution">
    <text evidence="15">The sequence shown here is derived from an EMBL/GenBank/DDBJ whole genome shotgun (WGS) entry which is preliminary data.</text>
</comment>
<dbReference type="InterPro" id="IPR006074">
    <property type="entry name" value="GTP1-OBG_CS"/>
</dbReference>
<dbReference type="InterPro" id="IPR036726">
    <property type="entry name" value="GTP1_OBG_dom_sf"/>
</dbReference>
<feature type="domain" description="U-box" evidence="11">
    <location>
        <begin position="219"/>
        <end position="293"/>
    </location>
</feature>
<dbReference type="SMART" id="SM00504">
    <property type="entry name" value="Ubox"/>
    <property type="match status" value="1"/>
</dbReference>
<dbReference type="SUPFAM" id="SSF102741">
    <property type="entry name" value="Obg GTP-binding protein C-terminal domain"/>
    <property type="match status" value="1"/>
</dbReference>
<dbReference type="Gene3D" id="2.70.210.12">
    <property type="entry name" value="GTP1/OBG domain"/>
    <property type="match status" value="1"/>
</dbReference>
<comment type="cofactor">
    <cofactor evidence="1">
        <name>Mg(2+)</name>
        <dbReference type="ChEBI" id="CHEBI:18420"/>
    </cofactor>
</comment>
<dbReference type="GO" id="GO:0042254">
    <property type="term" value="P:ribosome biogenesis"/>
    <property type="evidence" value="ECO:0007669"/>
    <property type="project" value="UniProtKB-UniRule"/>
</dbReference>
<dbReference type="InterPro" id="IPR019734">
    <property type="entry name" value="TPR_rpt"/>
</dbReference>
<dbReference type="InterPro" id="IPR013083">
    <property type="entry name" value="Znf_RING/FYVE/PHD"/>
</dbReference>
<evidence type="ECO:0000256" key="4">
    <source>
        <dbReference type="ARBA" id="ARBA00022741"/>
    </source>
</evidence>
<accession>A0A9W5TBG2</accession>
<dbReference type="InterPro" id="IPR015349">
    <property type="entry name" value="OCT_dom"/>
</dbReference>
<name>A0A9W5TBG2_BABOV</name>
<organism evidence="15 16">
    <name type="scientific">Babesia ovis</name>
    <dbReference type="NCBI Taxonomy" id="5869"/>
    <lineage>
        <taxon>Eukaryota</taxon>
        <taxon>Sar</taxon>
        <taxon>Alveolata</taxon>
        <taxon>Apicomplexa</taxon>
        <taxon>Aconoidasida</taxon>
        <taxon>Piroplasmida</taxon>
        <taxon>Babesiidae</taxon>
        <taxon>Babesia</taxon>
    </lineage>
</organism>
<feature type="region of interest" description="Disordered" evidence="10">
    <location>
        <begin position="1"/>
        <end position="35"/>
    </location>
</feature>
<dbReference type="PANTHER" id="PTHR11702:SF31">
    <property type="entry name" value="MITOCHONDRIAL RIBOSOME-ASSOCIATED GTPASE 2"/>
    <property type="match status" value="1"/>
</dbReference>
<dbReference type="Gene3D" id="3.30.40.10">
    <property type="entry name" value="Zinc/RING finger domain, C3HC4 (zinc finger)"/>
    <property type="match status" value="1"/>
</dbReference>
<dbReference type="PROSITE" id="PS50005">
    <property type="entry name" value="TPR"/>
    <property type="match status" value="1"/>
</dbReference>
<dbReference type="Pfam" id="PF01926">
    <property type="entry name" value="MMR_HSR1"/>
    <property type="match status" value="2"/>
</dbReference>
<sequence length="980" mass="111734">MRDEDVPEVQSPSISPEDPVDTEATNYRDDWESRQQRIQEAERFRNLGNESFKRGFLESAIDYYSKAIEIYPDKFEYYTNRALCYKKQKKWECVANDVRKALNLDEDSVKAHYYLGQALIHLGEPEEGLKKLTKAKTLSEHYKVPYINEIEDEILKAKKFVWMNEDAAFVQELCSFKEYIEGAIARDQQNGTISDEEHYRRLSQYNRVFGALDRARERKVPSYMCCKISMCIMKDPVVSPSGITYERELLEHHLKFNGEFDPVTREPCSANSIYPNYSIKEAIDIFLKEARRSVESLMNTEGHGNILDSGLDLAEEPGFLRRSVDLKVRFVIGHRLDSPHLSPVVCYMLVGEEYWSTVSRCRDAQEAIGMTQLDPGCHKCNTSEIYNGKQYRQQSLYAAGADITGSNITAGHSDATDTNNEWYETQLVDRCRVVAVGGRGGNGCVSFRREKHVPLGGADGGNGGPGGSVYLVCDDEISNLNHVKKLYVYKAENGKHGMGDRRNGAKGRHCYISVPPGTHVYSMEGELHAVLQKKGDRLMVVRGGRGGKGNRYYKTKFNTAPHVCERGEEPITRELVLNYKMLGNVALVGKPNSGKSSMLRCLSRARPRVSSQAFSTKFPILGMFEVDNEEGKTGEPKCEEGCANTEHPAYNTEHPAYNTEHSAYEDVLKGVYVKQISPDNDIDITYSEELTTEYHPEREDMDIECHPERDDMDTEYWSDLDDTGSENYSSFHTPENIAEVCNMTPEKDTTAARRQLVIADIPGLIEGASAGKGLGHQFLKHIENANVLAYVIDVSIEDPLEDYRNVRKEISLYNEEMLKRLELVILNKIDLIEPSKTTQLLEMFRKETKHDRIYAVSAKTRINLEQLKQAFKGIYKMPDVKKDVDTDPIDIAIDDPDDFRKLNPRKFKLEQLADGEFRVVSKYLERKVPMMRFDLRESLDRLRRILKINGIHHKLRRMGVKPGDILHIGTMSFEVNELAY</sequence>
<dbReference type="InterPro" id="IPR006169">
    <property type="entry name" value="GTP1_OBG_dom"/>
</dbReference>
<dbReference type="PRINTS" id="PR00326">
    <property type="entry name" value="GTP1OBG"/>
</dbReference>
<evidence type="ECO:0000259" key="12">
    <source>
        <dbReference type="PROSITE" id="PS51710"/>
    </source>
</evidence>
<dbReference type="GO" id="GO:0004842">
    <property type="term" value="F:ubiquitin-protein transferase activity"/>
    <property type="evidence" value="ECO:0007669"/>
    <property type="project" value="InterPro"/>
</dbReference>
<evidence type="ECO:0000313" key="16">
    <source>
        <dbReference type="Proteomes" id="UP001057455"/>
    </source>
</evidence>
<dbReference type="OrthoDB" id="273087at2759"/>
<evidence type="ECO:0000256" key="3">
    <source>
        <dbReference type="ARBA" id="ARBA00022490"/>
    </source>
</evidence>
<keyword evidence="5" id="KW-0378">Hydrolase</keyword>
<dbReference type="EMBL" id="BLIY01000007">
    <property type="protein sequence ID" value="GFE53658.1"/>
    <property type="molecule type" value="Genomic_DNA"/>
</dbReference>
<dbReference type="PROSITE" id="PS00905">
    <property type="entry name" value="GTP1_OBG"/>
    <property type="match status" value="1"/>
</dbReference>
<dbReference type="InterPro" id="IPR031167">
    <property type="entry name" value="G_OBG"/>
</dbReference>
<dbReference type="SUPFAM" id="SSF57850">
    <property type="entry name" value="RING/U-box"/>
    <property type="match status" value="1"/>
</dbReference>
<dbReference type="SUPFAM" id="SSF52540">
    <property type="entry name" value="P-loop containing nucleoside triphosphate hydrolases"/>
    <property type="match status" value="1"/>
</dbReference>
<evidence type="ECO:0000259" key="13">
    <source>
        <dbReference type="PROSITE" id="PS51881"/>
    </source>
</evidence>
<dbReference type="SUPFAM" id="SSF82051">
    <property type="entry name" value="Obg GTP-binding protein N-terminal domain"/>
    <property type="match status" value="1"/>
</dbReference>
<dbReference type="Gene3D" id="3.30.300.350">
    <property type="entry name" value="GTP-binding protein OBG, C-terminal domain"/>
    <property type="match status" value="1"/>
</dbReference>
<evidence type="ECO:0000259" key="11">
    <source>
        <dbReference type="PROSITE" id="PS51698"/>
    </source>
</evidence>
<dbReference type="GO" id="GO:0016567">
    <property type="term" value="P:protein ubiquitination"/>
    <property type="evidence" value="ECO:0007669"/>
    <property type="project" value="InterPro"/>
</dbReference>
<dbReference type="InterPro" id="IPR003613">
    <property type="entry name" value="Ubox_domain"/>
</dbReference>
<feature type="domain" description="OBG-type G" evidence="12">
    <location>
        <begin position="583"/>
        <end position="876"/>
    </location>
</feature>
<evidence type="ECO:0000256" key="10">
    <source>
        <dbReference type="SAM" id="MobiDB-lite"/>
    </source>
</evidence>
<dbReference type="PROSITE" id="PS51698">
    <property type="entry name" value="U_BOX"/>
    <property type="match status" value="1"/>
</dbReference>